<dbReference type="InterPro" id="IPR011009">
    <property type="entry name" value="Kinase-like_dom_sf"/>
</dbReference>
<dbReference type="Proteomes" id="UP000003340">
    <property type="component" value="Unassembled WGS sequence"/>
</dbReference>
<dbReference type="CDD" id="cd05121">
    <property type="entry name" value="ABC1_ADCK3-like"/>
    <property type="match status" value="1"/>
</dbReference>
<evidence type="ECO:0000313" key="5">
    <source>
        <dbReference type="Proteomes" id="UP000003340"/>
    </source>
</evidence>
<feature type="transmembrane region" description="Helical" evidence="2">
    <location>
        <begin position="481"/>
        <end position="500"/>
    </location>
</feature>
<evidence type="ECO:0000256" key="2">
    <source>
        <dbReference type="SAM" id="Phobius"/>
    </source>
</evidence>
<feature type="domain" description="ABC1 atypical kinase-like" evidence="3">
    <location>
        <begin position="76"/>
        <end position="320"/>
    </location>
</feature>
<dbReference type="InterPro" id="IPR004147">
    <property type="entry name" value="ABC1_dom"/>
</dbReference>
<protein>
    <submittedName>
        <fullName evidence="4">ABC1 family protein</fullName>
    </submittedName>
</protein>
<dbReference type="AlphaFoldDB" id="C0EHQ9"/>
<sequence>MRHNKNSRPSKQQSDTRQRFREILSVLSKYEIVKGLTPIKLRLIVEELGPTYVKLGQIMSMRRDMLPAKYCEELAKLRTSVHPMEFEEVRAVIEGEYGTELDKTFSEFDPRALGSASIAQVHAATLRADGSRVAVKVQRPGIRAMMARDIKLMRKLAKLVKMAGGVTNVLDFNAILDEMWFVSQQEMDFLIEAKQAEEFHERNKEILYTASPAVRQELTTSKVLVMEYIDGTQIDDLNTLRELGYDLREIGMKLADSYVKQVIDDAFFHADPHPGNLRIRDGKIVWIDLGMMGRLTPRDQQLFRDAVQAVVENDVSSLKTILLTMGVHTGKVNHAQLYTDIDDMLTKYGSMELSNMDMGVLMEELLSLASKHRITMPKGITILCRGMMTIEDVVCRLSPDINLVQIMGNHLKGDLFKRLSLEEELKENGRALYHSGKKMLHIPAQMSDLLGMTIKGQTKLNLELIGSEEPLAIINKMVNKIIICIITAALLVGSCLICTTDMTPKILGIPALGMLGFFASIVLGGWLMWKILRKK</sequence>
<keyword evidence="2" id="KW-1133">Transmembrane helix</keyword>
<evidence type="ECO:0000259" key="3">
    <source>
        <dbReference type="Pfam" id="PF03109"/>
    </source>
</evidence>
<proteinExistence type="inferred from homology"/>
<feature type="transmembrane region" description="Helical" evidence="2">
    <location>
        <begin position="506"/>
        <end position="529"/>
    </location>
</feature>
<dbReference type="SUPFAM" id="SSF56112">
    <property type="entry name" value="Protein kinase-like (PK-like)"/>
    <property type="match status" value="1"/>
</dbReference>
<comment type="similarity">
    <text evidence="1">Belongs to the protein kinase superfamily. ADCK protein kinase family.</text>
</comment>
<reference evidence="4 5" key="1">
    <citation type="submission" date="2009-01" db="EMBL/GenBank/DDBJ databases">
        <authorList>
            <person name="Fulton L."/>
            <person name="Clifton S."/>
            <person name="Fulton B."/>
            <person name="Xu J."/>
            <person name="Minx P."/>
            <person name="Pepin K.H."/>
            <person name="Johnson M."/>
            <person name="Bhonagiri V."/>
            <person name="Nash W.E."/>
            <person name="Mardis E.R."/>
            <person name="Wilson R.K."/>
        </authorList>
    </citation>
    <scope>NUCLEOTIDE SEQUENCE [LARGE SCALE GENOMIC DNA]</scope>
    <source>
        <strain evidence="4 5">DSM 5476</strain>
    </source>
</reference>
<evidence type="ECO:0000313" key="4">
    <source>
        <dbReference type="EMBL" id="EEG28989.1"/>
    </source>
</evidence>
<name>C0EHQ9_9FIRM</name>
<keyword evidence="2" id="KW-0472">Membrane</keyword>
<dbReference type="Pfam" id="PF03109">
    <property type="entry name" value="ABC1"/>
    <property type="match status" value="1"/>
</dbReference>
<dbReference type="STRING" id="537013.CLOSTMETH_03404"/>
<evidence type="ECO:0000256" key="1">
    <source>
        <dbReference type="ARBA" id="ARBA00009670"/>
    </source>
</evidence>
<organism evidence="4 5">
    <name type="scientific">[Clostridium] methylpentosum DSM 5476</name>
    <dbReference type="NCBI Taxonomy" id="537013"/>
    <lineage>
        <taxon>Bacteria</taxon>
        <taxon>Bacillati</taxon>
        <taxon>Bacillota</taxon>
        <taxon>Clostridia</taxon>
        <taxon>Eubacteriales</taxon>
        <taxon>Oscillospiraceae</taxon>
        <taxon>Oscillospiraceae incertae sedis</taxon>
    </lineage>
</organism>
<dbReference type="InterPro" id="IPR050154">
    <property type="entry name" value="UbiB_kinase"/>
</dbReference>
<dbReference type="PANTHER" id="PTHR10566:SF113">
    <property type="entry name" value="PROTEIN ACTIVITY OF BC1 COMPLEX KINASE 7, CHLOROPLASTIC"/>
    <property type="match status" value="1"/>
</dbReference>
<dbReference type="EMBL" id="ACEC01000119">
    <property type="protein sequence ID" value="EEG28989.1"/>
    <property type="molecule type" value="Genomic_DNA"/>
</dbReference>
<accession>C0EHQ9</accession>
<dbReference type="HOGENOM" id="CLU_006533_0_2_9"/>
<dbReference type="eggNOG" id="COG0661">
    <property type="taxonomic scope" value="Bacteria"/>
</dbReference>
<keyword evidence="5" id="KW-1185">Reference proteome</keyword>
<keyword evidence="2" id="KW-0812">Transmembrane</keyword>
<dbReference type="PANTHER" id="PTHR10566">
    <property type="entry name" value="CHAPERONE-ACTIVITY OF BC1 COMPLEX CABC1 -RELATED"/>
    <property type="match status" value="1"/>
</dbReference>
<reference evidence="4 5" key="2">
    <citation type="submission" date="2009-02" db="EMBL/GenBank/DDBJ databases">
        <title>Draft genome sequence of Clostridium methylpentosum (DSM 5476).</title>
        <authorList>
            <person name="Sudarsanam P."/>
            <person name="Ley R."/>
            <person name="Guruge J."/>
            <person name="Turnbaugh P.J."/>
            <person name="Mahowald M."/>
            <person name="Liep D."/>
            <person name="Gordon J."/>
        </authorList>
    </citation>
    <scope>NUCLEOTIDE SEQUENCE [LARGE SCALE GENOMIC DNA]</scope>
    <source>
        <strain evidence="4 5">DSM 5476</strain>
    </source>
</reference>
<comment type="caution">
    <text evidence="4">The sequence shown here is derived from an EMBL/GenBank/DDBJ whole genome shotgun (WGS) entry which is preliminary data.</text>
</comment>
<gene>
    <name evidence="4" type="ORF">CLOSTMETH_03404</name>
</gene>